<accession>K1JX61</accession>
<sequence length="78" mass="8774">MPVEMKKEIRKRVACMIGTTQEAIRKAEAECDGRLYMGPIDATGTLGGFYLLHIPVKGKIEPTLYPLDCFVKQKESEE</sequence>
<keyword evidence="2" id="KW-1185">Reference proteome</keyword>
<dbReference type="STRING" id="742823.HMPREF9465_00247"/>
<dbReference type="EMBL" id="ADMG01000007">
    <property type="protein sequence ID" value="EKB32232.1"/>
    <property type="molecule type" value="Genomic_DNA"/>
</dbReference>
<dbReference type="Proteomes" id="UP000005835">
    <property type="component" value="Unassembled WGS sequence"/>
</dbReference>
<gene>
    <name evidence="1" type="ORF">HMPREF9465_00247</name>
</gene>
<proteinExistence type="predicted"/>
<dbReference type="AlphaFoldDB" id="K1JX61"/>
<comment type="caution">
    <text evidence="1">The sequence shown here is derived from an EMBL/GenBank/DDBJ whole genome shotgun (WGS) entry which is preliminary data.</text>
</comment>
<name>K1JX61_9BURK</name>
<dbReference type="RefSeq" id="WP_005433329.1">
    <property type="nucleotide sequence ID" value="NZ_JH815513.1"/>
</dbReference>
<organism evidence="1 2">
    <name type="scientific">Sutterella wadsworthensis 2_1_59BFAA</name>
    <dbReference type="NCBI Taxonomy" id="742823"/>
    <lineage>
        <taxon>Bacteria</taxon>
        <taxon>Pseudomonadati</taxon>
        <taxon>Pseudomonadota</taxon>
        <taxon>Betaproteobacteria</taxon>
        <taxon>Burkholderiales</taxon>
        <taxon>Sutterellaceae</taxon>
        <taxon>Sutterella</taxon>
    </lineage>
</organism>
<evidence type="ECO:0000313" key="2">
    <source>
        <dbReference type="Proteomes" id="UP000005835"/>
    </source>
</evidence>
<protein>
    <submittedName>
        <fullName evidence="1">Uncharacterized protein</fullName>
    </submittedName>
</protein>
<reference evidence="1 2" key="1">
    <citation type="submission" date="2012-05" db="EMBL/GenBank/DDBJ databases">
        <title>The Genome Sequence of Sutterella wadsworthensis 2_1_59BFAA.</title>
        <authorList>
            <consortium name="The Broad Institute Genome Sequencing Platform"/>
            <person name="Earl A."/>
            <person name="Ward D."/>
            <person name="Feldgarden M."/>
            <person name="Gevers D."/>
            <person name="Daigneault M."/>
            <person name="Strauss J."/>
            <person name="Allen-Vercoe E."/>
            <person name="Walker B."/>
            <person name="Young S.K."/>
            <person name="Zeng Q."/>
            <person name="Gargeya S."/>
            <person name="Fitzgerald M."/>
            <person name="Haas B."/>
            <person name="Abouelleil A."/>
            <person name="Alvarado L."/>
            <person name="Arachchi H.M."/>
            <person name="Berlin A.M."/>
            <person name="Chapman S.B."/>
            <person name="Goldberg J."/>
            <person name="Griggs A."/>
            <person name="Gujja S."/>
            <person name="Hansen M."/>
            <person name="Howarth C."/>
            <person name="Imamovic A."/>
            <person name="Larimer J."/>
            <person name="McCowen C."/>
            <person name="Montmayeur A."/>
            <person name="Murphy C."/>
            <person name="Neiman D."/>
            <person name="Pearson M."/>
            <person name="Priest M."/>
            <person name="Roberts A."/>
            <person name="Saif S."/>
            <person name="Shea T."/>
            <person name="Sisk P."/>
            <person name="Sykes S."/>
            <person name="Wortman J."/>
            <person name="Nusbaum C."/>
            <person name="Birren B."/>
        </authorList>
    </citation>
    <scope>NUCLEOTIDE SEQUENCE [LARGE SCALE GENOMIC DNA]</scope>
    <source>
        <strain evidence="1 2">2_1_59BFAA</strain>
    </source>
</reference>
<evidence type="ECO:0000313" key="1">
    <source>
        <dbReference type="EMBL" id="EKB32232.1"/>
    </source>
</evidence>
<dbReference type="HOGENOM" id="CLU_2653152_0_0_4"/>